<reference evidence="3 4" key="1">
    <citation type="submission" date="2019-06" db="EMBL/GenBank/DDBJ databases">
        <title>Whole genome shotgun sequence of Streptomyces gardneri NBRC 12865.</title>
        <authorList>
            <person name="Hosoyama A."/>
            <person name="Uohara A."/>
            <person name="Ohji S."/>
            <person name="Ichikawa N."/>
        </authorList>
    </citation>
    <scope>NUCLEOTIDE SEQUENCE [LARGE SCALE GENOMIC DNA]</scope>
    <source>
        <strain evidence="3 4">NBRC 12865</strain>
    </source>
</reference>
<accession>A0A4Y3RSU6</accession>
<keyword evidence="2" id="KW-0812">Transmembrane</keyword>
<feature type="region of interest" description="Disordered" evidence="1">
    <location>
        <begin position="1"/>
        <end position="21"/>
    </location>
</feature>
<name>A0A4Y3RSU6_9ACTN</name>
<proteinExistence type="predicted"/>
<organism evidence="3 4">
    <name type="scientific">Streptomyces gardneri</name>
    <dbReference type="NCBI Taxonomy" id="66892"/>
    <lineage>
        <taxon>Bacteria</taxon>
        <taxon>Bacillati</taxon>
        <taxon>Actinomycetota</taxon>
        <taxon>Actinomycetes</taxon>
        <taxon>Kitasatosporales</taxon>
        <taxon>Streptomycetaceae</taxon>
        <taxon>Streptomyces</taxon>
    </lineage>
</organism>
<evidence type="ECO:0000313" key="3">
    <source>
        <dbReference type="EMBL" id="GEB59803.1"/>
    </source>
</evidence>
<comment type="caution">
    <text evidence="3">The sequence shown here is derived from an EMBL/GenBank/DDBJ whole genome shotgun (WGS) entry which is preliminary data.</text>
</comment>
<dbReference type="OrthoDB" id="4192807at2"/>
<protein>
    <submittedName>
        <fullName evidence="3">Uncharacterized protein</fullName>
    </submittedName>
</protein>
<dbReference type="Proteomes" id="UP000315226">
    <property type="component" value="Unassembled WGS sequence"/>
</dbReference>
<evidence type="ECO:0000256" key="2">
    <source>
        <dbReference type="SAM" id="Phobius"/>
    </source>
</evidence>
<keyword evidence="4" id="KW-1185">Reference proteome</keyword>
<feature type="transmembrane region" description="Helical" evidence="2">
    <location>
        <begin position="28"/>
        <end position="48"/>
    </location>
</feature>
<dbReference type="RefSeq" id="WP_141299172.1">
    <property type="nucleotide sequence ID" value="NZ_BJMN01000036.1"/>
</dbReference>
<evidence type="ECO:0000313" key="4">
    <source>
        <dbReference type="Proteomes" id="UP000315226"/>
    </source>
</evidence>
<dbReference type="EMBL" id="BJMN01000036">
    <property type="protein sequence ID" value="GEB59803.1"/>
    <property type="molecule type" value="Genomic_DNA"/>
</dbReference>
<gene>
    <name evidence="3" type="ORF">SGA01_54080</name>
</gene>
<dbReference type="AlphaFoldDB" id="A0A4Y3RSU6"/>
<keyword evidence="2" id="KW-0472">Membrane</keyword>
<keyword evidence="2" id="KW-1133">Transmembrane helix</keyword>
<evidence type="ECO:0000256" key="1">
    <source>
        <dbReference type="SAM" id="MobiDB-lite"/>
    </source>
</evidence>
<feature type="compositionally biased region" description="Basic and acidic residues" evidence="1">
    <location>
        <begin position="1"/>
        <end position="18"/>
    </location>
</feature>
<sequence>MTTPITEDRQAGSSDSDRKRRRGGLRPLLFAATALTAVAAGVAGTLLYQRFTAPDTSAVDAQAAEIAEALRGELTTSRSSGGATYGGQFTEGTLVAQVQAHGGVLLSADTDRNRAPDKTHTAEVMLGLVPPSEGAVAAAAYPVRCYRYTFGVGAYSVKQSDMTCPAGRTDRRPGSLAAQMGVLLTRQPTGAHPYRPKATEGYAHTPQGAADFLEEERVVTAGDEVSAASGRTDDHGAYVLALRINDVCHYLRMASSPTASDLIPLWAAPADEQEACDVQQAVAAAELHGTDPTKQG</sequence>